<evidence type="ECO:0000313" key="1">
    <source>
        <dbReference type="EMBL" id="KAK6750754.1"/>
    </source>
</evidence>
<reference evidence="1 2" key="1">
    <citation type="submission" date="2023-08" db="EMBL/GenBank/DDBJ databases">
        <title>A Necator americanus chromosomal reference genome.</title>
        <authorList>
            <person name="Ilik V."/>
            <person name="Petrzelkova K.J."/>
            <person name="Pardy F."/>
            <person name="Fuh T."/>
            <person name="Niatou-Singa F.S."/>
            <person name="Gouil Q."/>
            <person name="Baker L."/>
            <person name="Ritchie M.E."/>
            <person name="Jex A.R."/>
            <person name="Gazzola D."/>
            <person name="Li H."/>
            <person name="Toshio Fujiwara R."/>
            <person name="Zhan B."/>
            <person name="Aroian R.V."/>
            <person name="Pafco B."/>
            <person name="Schwarz E.M."/>
        </authorList>
    </citation>
    <scope>NUCLEOTIDE SEQUENCE [LARGE SCALE GENOMIC DNA]</scope>
    <source>
        <strain evidence="1 2">Aroian</strain>
        <tissue evidence="1">Whole animal</tissue>
    </source>
</reference>
<name>A0ABR1DJW0_NECAM</name>
<gene>
    <name evidence="1" type="primary">Necator_chrIV.g15910</name>
    <name evidence="1" type="ORF">RB195_002615</name>
</gene>
<sequence>MTICTYDALTLASDAAIEDLMIQARKLRYDVIGLAEKGAKIGPRRIPGELHIGTNGLQWNEQGESLSVFIMTTKIIHGCVYIGREINMMNYLTSELGRRKGVAWGAFSGIEGVVKTGNIRLRVHTTVLPALTYPSET</sequence>
<organism evidence="1 2">
    <name type="scientific">Necator americanus</name>
    <name type="common">Human hookworm</name>
    <dbReference type="NCBI Taxonomy" id="51031"/>
    <lineage>
        <taxon>Eukaryota</taxon>
        <taxon>Metazoa</taxon>
        <taxon>Ecdysozoa</taxon>
        <taxon>Nematoda</taxon>
        <taxon>Chromadorea</taxon>
        <taxon>Rhabditida</taxon>
        <taxon>Rhabditina</taxon>
        <taxon>Rhabditomorpha</taxon>
        <taxon>Strongyloidea</taxon>
        <taxon>Ancylostomatidae</taxon>
        <taxon>Bunostominae</taxon>
        <taxon>Necator</taxon>
    </lineage>
</organism>
<dbReference type="Proteomes" id="UP001303046">
    <property type="component" value="Unassembled WGS sequence"/>
</dbReference>
<proteinExistence type="predicted"/>
<comment type="caution">
    <text evidence="1">The sequence shown here is derived from an EMBL/GenBank/DDBJ whole genome shotgun (WGS) entry which is preliminary data.</text>
</comment>
<protein>
    <submittedName>
        <fullName evidence="1">Uncharacterized protein</fullName>
    </submittedName>
</protein>
<evidence type="ECO:0000313" key="2">
    <source>
        <dbReference type="Proteomes" id="UP001303046"/>
    </source>
</evidence>
<accession>A0ABR1DJW0</accession>
<dbReference type="EMBL" id="JAVFWL010000004">
    <property type="protein sequence ID" value="KAK6750754.1"/>
    <property type="molecule type" value="Genomic_DNA"/>
</dbReference>
<keyword evidence="2" id="KW-1185">Reference proteome</keyword>